<evidence type="ECO:0000313" key="3">
    <source>
        <dbReference type="EMBL" id="KAF9895254.1"/>
    </source>
</evidence>
<dbReference type="Proteomes" id="UP001194746">
    <property type="component" value="Unassembled WGS sequence"/>
</dbReference>
<feature type="domain" description="AAA+ ATPase" evidence="2">
    <location>
        <begin position="451"/>
        <end position="843"/>
    </location>
</feature>
<dbReference type="InterPro" id="IPR027417">
    <property type="entry name" value="P-loop_NTPase"/>
</dbReference>
<dbReference type="InterPro" id="IPR003959">
    <property type="entry name" value="ATPase_AAA_core"/>
</dbReference>
<organism evidence="3 4">
    <name type="scientific">Aspergillus nanangensis</name>
    <dbReference type="NCBI Taxonomy" id="2582783"/>
    <lineage>
        <taxon>Eukaryota</taxon>
        <taxon>Fungi</taxon>
        <taxon>Dikarya</taxon>
        <taxon>Ascomycota</taxon>
        <taxon>Pezizomycotina</taxon>
        <taxon>Eurotiomycetes</taxon>
        <taxon>Eurotiomycetidae</taxon>
        <taxon>Eurotiales</taxon>
        <taxon>Aspergillaceae</taxon>
        <taxon>Aspergillus</taxon>
        <taxon>Aspergillus subgen. Circumdati</taxon>
    </lineage>
</organism>
<reference evidence="3" key="2">
    <citation type="submission" date="2020-02" db="EMBL/GenBank/DDBJ databases">
        <authorList>
            <person name="Gilchrist C.L.M."/>
            <person name="Chooi Y.-H."/>
        </authorList>
    </citation>
    <scope>NUCLEOTIDE SEQUENCE</scope>
    <source>
        <strain evidence="3">MST-FP2251</strain>
    </source>
</reference>
<keyword evidence="4" id="KW-1185">Reference proteome</keyword>
<dbReference type="Pfam" id="PF00004">
    <property type="entry name" value="AAA"/>
    <property type="match status" value="2"/>
</dbReference>
<dbReference type="SMART" id="SM00382">
    <property type="entry name" value="AAA"/>
    <property type="match status" value="2"/>
</dbReference>
<feature type="compositionally biased region" description="Low complexity" evidence="1">
    <location>
        <begin position="96"/>
        <end position="110"/>
    </location>
</feature>
<reference evidence="3" key="1">
    <citation type="journal article" date="2019" name="Beilstein J. Org. Chem.">
        <title>Nanangenines: drimane sesquiterpenoids as the dominant metabolite cohort of a novel Australian fungus, Aspergillus nanangensis.</title>
        <authorList>
            <person name="Lacey H.J."/>
            <person name="Gilchrist C.L.M."/>
            <person name="Crombie A."/>
            <person name="Kalaitzis J.A."/>
            <person name="Vuong D."/>
            <person name="Rutledge P.J."/>
            <person name="Turner P."/>
            <person name="Pitt J.I."/>
            <person name="Lacey E."/>
            <person name="Chooi Y.H."/>
            <person name="Piggott A.M."/>
        </authorList>
    </citation>
    <scope>NUCLEOTIDE SEQUENCE</scope>
    <source>
        <strain evidence="3">MST-FP2251</strain>
    </source>
</reference>
<accession>A0AAD4CYZ3</accession>
<dbReference type="Gene3D" id="3.40.50.300">
    <property type="entry name" value="P-loop containing nucleotide triphosphate hydrolases"/>
    <property type="match status" value="3"/>
</dbReference>
<evidence type="ECO:0000259" key="2">
    <source>
        <dbReference type="SMART" id="SM00382"/>
    </source>
</evidence>
<name>A0AAD4CYZ3_ASPNN</name>
<gene>
    <name evidence="3" type="ORF">FE257_000156</name>
</gene>
<proteinExistence type="predicted"/>
<evidence type="ECO:0000313" key="4">
    <source>
        <dbReference type="Proteomes" id="UP001194746"/>
    </source>
</evidence>
<feature type="compositionally biased region" description="Basic and acidic residues" evidence="1">
    <location>
        <begin position="969"/>
        <end position="979"/>
    </location>
</feature>
<dbReference type="SUPFAM" id="SSF52540">
    <property type="entry name" value="P-loop containing nucleoside triphosphate hydrolases"/>
    <property type="match status" value="3"/>
</dbReference>
<dbReference type="Gene3D" id="1.10.8.60">
    <property type="match status" value="1"/>
</dbReference>
<feature type="domain" description="AAA+ ATPase" evidence="2">
    <location>
        <begin position="163"/>
        <end position="307"/>
    </location>
</feature>
<feature type="region of interest" description="Disordered" evidence="1">
    <location>
        <begin position="79"/>
        <end position="111"/>
    </location>
</feature>
<evidence type="ECO:0000256" key="1">
    <source>
        <dbReference type="SAM" id="MobiDB-lite"/>
    </source>
</evidence>
<dbReference type="PANTHER" id="PTHR43392:SF2">
    <property type="entry name" value="AAA-TYPE ATPASE FAMILY PROTEIN _ ANKYRIN REPEAT FAMILY PROTEIN"/>
    <property type="match status" value="1"/>
</dbReference>
<dbReference type="PANTHER" id="PTHR43392">
    <property type="entry name" value="AAA-TYPE ATPASE FAMILY PROTEIN / ANKYRIN REPEAT FAMILY PROTEIN"/>
    <property type="match status" value="1"/>
</dbReference>
<dbReference type="GO" id="GO:0005524">
    <property type="term" value="F:ATP binding"/>
    <property type="evidence" value="ECO:0007669"/>
    <property type="project" value="InterPro"/>
</dbReference>
<dbReference type="GO" id="GO:0016887">
    <property type="term" value="F:ATP hydrolysis activity"/>
    <property type="evidence" value="ECO:0007669"/>
    <property type="project" value="InterPro"/>
</dbReference>
<sequence length="979" mass="109864">MAVVEQSACFASDRIDGVGFTFKRNVFRRRGFPPVSHRFPVVSILSQLCPYRRMDSSFARASSSRFPYFLPGRWSSRRSHHSISTQTTSPEQAEVAGSAHTPSTHSSSVHTAERINLCREAASREVTDELENLVGHDNVKRQLVGVQSWVQICRRHGRDPCDEWYNIAFQGNPGTGKSTVARIYAKMLFSMGISDSASVKETSGTELLAKGPDGVKDLLHTMTNATTQTGSETAGVLVIDSPHVLSQALDTASAKRTMDYILEAMERKLGRVVVVFVGRQSDLETFLTDNPRLRDKICSTLQFGDFDRGDLVKLLWRRIHEGYRGRMQVEGGPDSPYLQAVARRLARGRGEPGFRNAHAVRDLVATIARRQAECLMEQQDNGMEDVDYFFFSRHDLLGPSPKDVREQSTAWRGIQNLVGQGSVKAFVRDVLDIVDENYHREIKNQRRLSLRINRVFVGPCGTGKTTAAKLYAQVLADLGVLSSGDAAVTSLSSMGSSMDSLPASSAQTLIVRVDSLSTPSDAERYAMKGILEGLGRETSDSRTRRCIILIGCAAVIEKLLPNAKSRSSVRDHQLVQFHRLDRDQIEQLVHNKLEENQIEATPEGFQKAVDILDDTRMRKDFDNAKAVERLLDVANRNFDERKTRGTSVDPVSERILESEDFNQQRHANKSTSGVRERLSHSVVPEDILTTLKRYHQEMKAAWVQEHNPNTRAARALVFKGACGTGKRAVAQQLATLYYNMGILDTDILVDCSVMDFVTPSLGQTSLRTRALLDSARGKVLFVEDAHRLAENAHTTQAMEELIYLLPKHSPHMVAILAGPSHDMDHLLANRPRLASLFQEELSFRNPTPRECLRLLDRLLSEEHIHGDRLFLTNPQTPSHREFTRAINVLSMFPCWDNVRDIDILTRWMVSACVQAIPLDGSRPLPKVQLSEEQAMQCMVKLYNLKRDRLRLNLDPKARALPRTLSQPRSTDRNGVRFPV</sequence>
<feature type="region of interest" description="Disordered" evidence="1">
    <location>
        <begin position="960"/>
        <end position="979"/>
    </location>
</feature>
<dbReference type="EMBL" id="VCAU01000001">
    <property type="protein sequence ID" value="KAF9895254.1"/>
    <property type="molecule type" value="Genomic_DNA"/>
</dbReference>
<dbReference type="InterPro" id="IPR003593">
    <property type="entry name" value="AAA+_ATPase"/>
</dbReference>
<dbReference type="AlphaFoldDB" id="A0AAD4CYZ3"/>
<comment type="caution">
    <text evidence="3">The sequence shown here is derived from an EMBL/GenBank/DDBJ whole genome shotgun (WGS) entry which is preliminary data.</text>
</comment>
<protein>
    <recommendedName>
        <fullName evidence="2">AAA+ ATPase domain-containing protein</fullName>
    </recommendedName>
</protein>
<dbReference type="InterPro" id="IPR050773">
    <property type="entry name" value="CbxX/CfxQ_RuBisCO_ESX"/>
</dbReference>